<dbReference type="EMBL" id="MDHN01000013">
    <property type="protein sequence ID" value="OFC71582.1"/>
    <property type="molecule type" value="Genomic_DNA"/>
</dbReference>
<dbReference type="SUPFAM" id="SSF53067">
    <property type="entry name" value="Actin-like ATPase domain"/>
    <property type="match status" value="2"/>
</dbReference>
<dbReference type="RefSeq" id="WP_070124458.1">
    <property type="nucleotide sequence ID" value="NZ_MDHN01000013.1"/>
</dbReference>
<dbReference type="STRING" id="1656094.BFC18_07565"/>
<evidence type="ECO:0000313" key="3">
    <source>
        <dbReference type="Proteomes" id="UP000175691"/>
    </source>
</evidence>
<organism evidence="2 3">
    <name type="scientific">Alteromonas confluentis</name>
    <dbReference type="NCBI Taxonomy" id="1656094"/>
    <lineage>
        <taxon>Bacteria</taxon>
        <taxon>Pseudomonadati</taxon>
        <taxon>Pseudomonadota</taxon>
        <taxon>Gammaproteobacteria</taxon>
        <taxon>Alteromonadales</taxon>
        <taxon>Alteromonadaceae</taxon>
        <taxon>Alteromonas/Salinimonas group</taxon>
        <taxon>Alteromonas</taxon>
    </lineage>
</organism>
<protein>
    <recommendedName>
        <fullName evidence="1">ATPase BadF/BadG/BcrA/BcrD type domain-containing protein</fullName>
    </recommendedName>
</protein>
<dbReference type="PANTHER" id="PTHR43190:SF3">
    <property type="entry name" value="N-ACETYL-D-GLUCOSAMINE KINASE"/>
    <property type="match status" value="1"/>
</dbReference>
<comment type="caution">
    <text evidence="2">The sequence shown here is derived from an EMBL/GenBank/DDBJ whole genome shotgun (WGS) entry which is preliminary data.</text>
</comment>
<dbReference type="Proteomes" id="UP000175691">
    <property type="component" value="Unassembled WGS sequence"/>
</dbReference>
<keyword evidence="3" id="KW-1185">Reference proteome</keyword>
<reference evidence="2 3" key="1">
    <citation type="submission" date="2016-08" db="EMBL/GenBank/DDBJ databases">
        <authorList>
            <person name="Seilhamer J.J."/>
        </authorList>
    </citation>
    <scope>NUCLEOTIDE SEQUENCE [LARGE SCALE GENOMIC DNA]</scope>
    <source>
        <strain evidence="2 3">KCTC 42603</strain>
    </source>
</reference>
<dbReference type="Pfam" id="PF01869">
    <property type="entry name" value="BcrAD_BadFG"/>
    <property type="match status" value="1"/>
</dbReference>
<gene>
    <name evidence="2" type="ORF">BFC18_07565</name>
</gene>
<feature type="domain" description="ATPase BadF/BadG/BcrA/BcrD type" evidence="1">
    <location>
        <begin position="3"/>
        <end position="278"/>
    </location>
</feature>
<dbReference type="OrthoDB" id="9816014at2"/>
<dbReference type="Gene3D" id="3.30.420.40">
    <property type="match status" value="2"/>
</dbReference>
<proteinExistence type="predicted"/>
<evidence type="ECO:0000259" key="1">
    <source>
        <dbReference type="Pfam" id="PF01869"/>
    </source>
</evidence>
<dbReference type="InterPro" id="IPR002731">
    <property type="entry name" value="ATPase_BadF"/>
</dbReference>
<sequence length="284" mass="29250">MFIGIDGGGTSCKAILQNENGHTISQGIGGPANPVNGVSQSQNSILEACFQALDNAGLSRECVGEITVGAGLAGLHLGAMQQVMMNWAHPFKSLALTTDLHAAVLGAHLGHDGGVLILGTGFSALAVCGQQRLAIGGMGFPINANGSGSWLGLEAVKAVLLAEDQLAPQTILQYLLLAGENKTVLAQHTVNANATTFGQYAPAVFEAASQNDEVAQNLLRQATQFAESVIEKLTDFGAPRVTLIGSVANALLPLMSAETQSTIHAAKASPQEGAIMFARQAAQQ</sequence>
<dbReference type="InterPro" id="IPR043129">
    <property type="entry name" value="ATPase_NBD"/>
</dbReference>
<dbReference type="InterPro" id="IPR052519">
    <property type="entry name" value="Euk-type_GlcNAc_Kinase"/>
</dbReference>
<accession>A0A1E7ZDQ2</accession>
<dbReference type="AlphaFoldDB" id="A0A1E7ZDQ2"/>
<name>A0A1E7ZDQ2_9ALTE</name>
<dbReference type="CDD" id="cd24082">
    <property type="entry name" value="ASKHA_NBD_GspK-like"/>
    <property type="match status" value="1"/>
</dbReference>
<dbReference type="PANTHER" id="PTHR43190">
    <property type="entry name" value="N-ACETYL-D-GLUCOSAMINE KINASE"/>
    <property type="match status" value="1"/>
</dbReference>
<evidence type="ECO:0000313" key="2">
    <source>
        <dbReference type="EMBL" id="OFC71582.1"/>
    </source>
</evidence>